<dbReference type="FunFam" id="2.40.10.10:FF:000025">
    <property type="entry name" value="serine proteases 1/2"/>
    <property type="match status" value="1"/>
</dbReference>
<evidence type="ECO:0000256" key="6">
    <source>
        <dbReference type="ARBA" id="ARBA00023157"/>
    </source>
</evidence>
<dbReference type="PROSITE" id="PS00135">
    <property type="entry name" value="TRYPSIN_SER"/>
    <property type="match status" value="1"/>
</dbReference>
<evidence type="ECO:0000256" key="8">
    <source>
        <dbReference type="SAM" id="SignalP"/>
    </source>
</evidence>
<evidence type="ECO:0000259" key="9">
    <source>
        <dbReference type="PROSITE" id="PS50240"/>
    </source>
</evidence>
<dbReference type="CDD" id="cd00190">
    <property type="entry name" value="Tryp_SPc"/>
    <property type="match status" value="1"/>
</dbReference>
<dbReference type="PRINTS" id="PR00722">
    <property type="entry name" value="CHYMOTRYPSIN"/>
</dbReference>
<dbReference type="GO" id="GO:0006508">
    <property type="term" value="P:proteolysis"/>
    <property type="evidence" value="ECO:0007669"/>
    <property type="project" value="UniProtKB-KW"/>
</dbReference>
<accession>A0A8S1DN40</accession>
<dbReference type="InterPro" id="IPR043504">
    <property type="entry name" value="Peptidase_S1_PA_chymotrypsin"/>
</dbReference>
<organism evidence="10 11">
    <name type="scientific">Cloeon dipterum</name>
    <dbReference type="NCBI Taxonomy" id="197152"/>
    <lineage>
        <taxon>Eukaryota</taxon>
        <taxon>Metazoa</taxon>
        <taxon>Ecdysozoa</taxon>
        <taxon>Arthropoda</taxon>
        <taxon>Hexapoda</taxon>
        <taxon>Insecta</taxon>
        <taxon>Pterygota</taxon>
        <taxon>Palaeoptera</taxon>
        <taxon>Ephemeroptera</taxon>
        <taxon>Pisciforma</taxon>
        <taxon>Baetidae</taxon>
        <taxon>Cloeon</taxon>
    </lineage>
</organism>
<reference evidence="10 11" key="1">
    <citation type="submission" date="2020-04" db="EMBL/GenBank/DDBJ databases">
        <authorList>
            <person name="Alioto T."/>
            <person name="Alioto T."/>
            <person name="Gomez Garrido J."/>
        </authorList>
    </citation>
    <scope>NUCLEOTIDE SEQUENCE [LARGE SCALE GENOMIC DNA]</scope>
</reference>
<dbReference type="PROSITE" id="PS50240">
    <property type="entry name" value="TRYPSIN_DOM"/>
    <property type="match status" value="1"/>
</dbReference>
<protein>
    <recommendedName>
        <fullName evidence="9">Peptidase S1 domain-containing protein</fullName>
    </recommendedName>
</protein>
<dbReference type="PANTHER" id="PTHR24252:SF7">
    <property type="entry name" value="HYALIN"/>
    <property type="match status" value="1"/>
</dbReference>
<dbReference type="PANTHER" id="PTHR24252">
    <property type="entry name" value="ACROSIN-RELATED"/>
    <property type="match status" value="1"/>
</dbReference>
<evidence type="ECO:0000313" key="10">
    <source>
        <dbReference type="EMBL" id="CAB3383615.1"/>
    </source>
</evidence>
<sequence>MKVLATCLLLVAAAQATEWAKVRPVFKTRPGLHTVMPSKIIGGSEATPGQFPFQAGVTIDFGGFCGGSLISETVALTAAHCVDGSSIWEVVLGAHLINDNNEPNRQTFLTSDAVAHENYNALNINNDIAIINLGGSAGSASISPVRLPSRSQVGQTFENAVARVSGWGRTSDTNPSISPVLKYVDVTVISNAACADYYGNVINDSKICVDTNNGAEGTCNGDSGGPLTITEDDGQVTEIGIVSFGSSAGCESGAPAAFTRVTEFLDWLEANAAGITIRP</sequence>
<evidence type="ECO:0000256" key="3">
    <source>
        <dbReference type="ARBA" id="ARBA00022801"/>
    </source>
</evidence>
<evidence type="ECO:0000256" key="5">
    <source>
        <dbReference type="ARBA" id="ARBA00023145"/>
    </source>
</evidence>
<dbReference type="InterPro" id="IPR001254">
    <property type="entry name" value="Trypsin_dom"/>
</dbReference>
<proteinExistence type="predicted"/>
<feature type="signal peptide" evidence="8">
    <location>
        <begin position="1"/>
        <end position="16"/>
    </location>
</feature>
<keyword evidence="2 8" id="KW-0732">Signal</keyword>
<feature type="chain" id="PRO_5035792341" description="Peptidase S1 domain-containing protein" evidence="8">
    <location>
        <begin position="17"/>
        <end position="279"/>
    </location>
</feature>
<keyword evidence="4 7" id="KW-0720">Serine protease</keyword>
<evidence type="ECO:0000256" key="1">
    <source>
        <dbReference type="ARBA" id="ARBA00022670"/>
    </source>
</evidence>
<dbReference type="InterPro" id="IPR018114">
    <property type="entry name" value="TRYPSIN_HIS"/>
</dbReference>
<gene>
    <name evidence="10" type="ORF">CLODIP_2_CD00707</name>
</gene>
<dbReference type="Proteomes" id="UP000494165">
    <property type="component" value="Unassembled WGS sequence"/>
</dbReference>
<dbReference type="InterPro" id="IPR001314">
    <property type="entry name" value="Peptidase_S1A"/>
</dbReference>
<keyword evidence="11" id="KW-1185">Reference proteome</keyword>
<dbReference type="InterPro" id="IPR009003">
    <property type="entry name" value="Peptidase_S1_PA"/>
</dbReference>
<dbReference type="FunFam" id="2.40.10.10:FF:000068">
    <property type="entry name" value="transmembrane protease serine 2"/>
    <property type="match status" value="1"/>
</dbReference>
<evidence type="ECO:0000256" key="7">
    <source>
        <dbReference type="RuleBase" id="RU363034"/>
    </source>
</evidence>
<dbReference type="SUPFAM" id="SSF50494">
    <property type="entry name" value="Trypsin-like serine proteases"/>
    <property type="match status" value="1"/>
</dbReference>
<dbReference type="Pfam" id="PF00089">
    <property type="entry name" value="Trypsin"/>
    <property type="match status" value="1"/>
</dbReference>
<name>A0A8S1DN40_9INSE</name>
<dbReference type="OrthoDB" id="5565075at2759"/>
<comment type="caution">
    <text evidence="10">The sequence shown here is derived from an EMBL/GenBank/DDBJ whole genome shotgun (WGS) entry which is preliminary data.</text>
</comment>
<dbReference type="SMART" id="SM00020">
    <property type="entry name" value="Tryp_SPc"/>
    <property type="match status" value="1"/>
</dbReference>
<keyword evidence="1 7" id="KW-0645">Protease</keyword>
<dbReference type="EMBL" id="CADEPI010000316">
    <property type="protein sequence ID" value="CAB3383615.1"/>
    <property type="molecule type" value="Genomic_DNA"/>
</dbReference>
<evidence type="ECO:0000313" key="11">
    <source>
        <dbReference type="Proteomes" id="UP000494165"/>
    </source>
</evidence>
<evidence type="ECO:0000256" key="2">
    <source>
        <dbReference type="ARBA" id="ARBA00022729"/>
    </source>
</evidence>
<dbReference type="InterPro" id="IPR033116">
    <property type="entry name" value="TRYPSIN_SER"/>
</dbReference>
<dbReference type="AlphaFoldDB" id="A0A8S1DN40"/>
<dbReference type="Gene3D" id="2.40.10.10">
    <property type="entry name" value="Trypsin-like serine proteases"/>
    <property type="match status" value="2"/>
</dbReference>
<keyword evidence="5" id="KW-0865">Zymogen</keyword>
<keyword evidence="3 7" id="KW-0378">Hydrolase</keyword>
<evidence type="ECO:0000256" key="4">
    <source>
        <dbReference type="ARBA" id="ARBA00022825"/>
    </source>
</evidence>
<dbReference type="GO" id="GO:0004252">
    <property type="term" value="F:serine-type endopeptidase activity"/>
    <property type="evidence" value="ECO:0007669"/>
    <property type="project" value="InterPro"/>
</dbReference>
<feature type="domain" description="Peptidase S1" evidence="9">
    <location>
        <begin position="40"/>
        <end position="273"/>
    </location>
</feature>
<dbReference type="PROSITE" id="PS00134">
    <property type="entry name" value="TRYPSIN_HIS"/>
    <property type="match status" value="1"/>
</dbReference>
<keyword evidence="6" id="KW-1015">Disulfide bond</keyword>